<dbReference type="InterPro" id="IPR045062">
    <property type="entry name" value="Cyt_c_biogenesis_CcsA/CcmC"/>
</dbReference>
<evidence type="ECO:0000256" key="3">
    <source>
        <dbReference type="ARBA" id="ARBA00016463"/>
    </source>
</evidence>
<keyword evidence="7 8" id="KW-0472">Membrane</keyword>
<dbReference type="RefSeq" id="WP_158277889.1">
    <property type="nucleotide sequence ID" value="NZ_PVZG01000025.1"/>
</dbReference>
<proteinExistence type="inferred from homology"/>
<feature type="transmembrane region" description="Helical" evidence="8">
    <location>
        <begin position="93"/>
        <end position="114"/>
    </location>
</feature>
<comment type="subcellular location">
    <subcellularLocation>
        <location evidence="1">Membrane</location>
        <topology evidence="1">Multi-pass membrane protein</topology>
    </subcellularLocation>
</comment>
<accession>A0A2T0RG53</accession>
<feature type="transmembrane region" description="Helical" evidence="8">
    <location>
        <begin position="156"/>
        <end position="177"/>
    </location>
</feature>
<evidence type="ECO:0000256" key="8">
    <source>
        <dbReference type="SAM" id="Phobius"/>
    </source>
</evidence>
<organism evidence="10 11">
    <name type="scientific">Pseudosporangium ferrugineum</name>
    <dbReference type="NCBI Taxonomy" id="439699"/>
    <lineage>
        <taxon>Bacteria</taxon>
        <taxon>Bacillati</taxon>
        <taxon>Actinomycetota</taxon>
        <taxon>Actinomycetes</taxon>
        <taxon>Micromonosporales</taxon>
        <taxon>Micromonosporaceae</taxon>
        <taxon>Pseudosporangium</taxon>
    </lineage>
</organism>
<dbReference type="GO" id="GO:0020037">
    <property type="term" value="F:heme binding"/>
    <property type="evidence" value="ECO:0007669"/>
    <property type="project" value="InterPro"/>
</dbReference>
<evidence type="ECO:0000256" key="7">
    <source>
        <dbReference type="ARBA" id="ARBA00023136"/>
    </source>
</evidence>
<evidence type="ECO:0000256" key="6">
    <source>
        <dbReference type="ARBA" id="ARBA00022989"/>
    </source>
</evidence>
<feature type="domain" description="Cytochrome c assembly protein" evidence="9">
    <location>
        <begin position="29"/>
        <end position="181"/>
    </location>
</feature>
<feature type="transmembrane region" description="Helical" evidence="8">
    <location>
        <begin position="197"/>
        <end position="219"/>
    </location>
</feature>
<dbReference type="PANTHER" id="PTHR30071">
    <property type="entry name" value="HEME EXPORTER PROTEIN C"/>
    <property type="match status" value="1"/>
</dbReference>
<feature type="transmembrane region" description="Helical" evidence="8">
    <location>
        <begin position="61"/>
        <end position="81"/>
    </location>
</feature>
<dbReference type="Pfam" id="PF01578">
    <property type="entry name" value="Cytochrom_C_asm"/>
    <property type="match status" value="1"/>
</dbReference>
<keyword evidence="6 8" id="KW-1133">Transmembrane helix</keyword>
<feature type="transmembrane region" description="Helical" evidence="8">
    <location>
        <begin position="21"/>
        <end position="41"/>
    </location>
</feature>
<feature type="transmembrane region" description="Helical" evidence="8">
    <location>
        <begin position="126"/>
        <end position="144"/>
    </location>
</feature>
<dbReference type="OrthoDB" id="9778550at2"/>
<keyword evidence="5" id="KW-0201">Cytochrome c-type biogenesis</keyword>
<protein>
    <recommendedName>
        <fullName evidence="3">Heme exporter protein C</fullName>
    </recommendedName>
</protein>
<dbReference type="Proteomes" id="UP000239209">
    <property type="component" value="Unassembled WGS sequence"/>
</dbReference>
<dbReference type="EMBL" id="PVZG01000025">
    <property type="protein sequence ID" value="PRY20184.1"/>
    <property type="molecule type" value="Genomic_DNA"/>
</dbReference>
<dbReference type="GO" id="GO:0015232">
    <property type="term" value="F:heme transmembrane transporter activity"/>
    <property type="evidence" value="ECO:0007669"/>
    <property type="project" value="InterPro"/>
</dbReference>
<name>A0A2T0RG53_9ACTN</name>
<gene>
    <name evidence="10" type="ORF">CLV70_12565</name>
</gene>
<evidence type="ECO:0000256" key="4">
    <source>
        <dbReference type="ARBA" id="ARBA00022692"/>
    </source>
</evidence>
<comment type="similarity">
    <text evidence="2">Belongs to the CcmC/CycZ/HelC family.</text>
</comment>
<evidence type="ECO:0000313" key="10">
    <source>
        <dbReference type="EMBL" id="PRY20184.1"/>
    </source>
</evidence>
<dbReference type="InterPro" id="IPR002541">
    <property type="entry name" value="Cyt_c_assembly"/>
</dbReference>
<keyword evidence="4 8" id="KW-0812">Transmembrane</keyword>
<reference evidence="10 11" key="1">
    <citation type="submission" date="2018-03" db="EMBL/GenBank/DDBJ databases">
        <title>Genomic Encyclopedia of Archaeal and Bacterial Type Strains, Phase II (KMG-II): from individual species to whole genera.</title>
        <authorList>
            <person name="Goeker M."/>
        </authorList>
    </citation>
    <scope>NUCLEOTIDE SEQUENCE [LARGE SCALE GENOMIC DNA]</scope>
    <source>
        <strain evidence="10 11">DSM 45348</strain>
    </source>
</reference>
<evidence type="ECO:0000256" key="2">
    <source>
        <dbReference type="ARBA" id="ARBA00005840"/>
    </source>
</evidence>
<evidence type="ECO:0000313" key="11">
    <source>
        <dbReference type="Proteomes" id="UP000239209"/>
    </source>
</evidence>
<evidence type="ECO:0000256" key="1">
    <source>
        <dbReference type="ARBA" id="ARBA00004141"/>
    </source>
</evidence>
<evidence type="ECO:0000259" key="9">
    <source>
        <dbReference type="Pfam" id="PF01578"/>
    </source>
</evidence>
<dbReference type="AlphaFoldDB" id="A0A2T0RG53"/>
<evidence type="ECO:0000256" key="5">
    <source>
        <dbReference type="ARBA" id="ARBA00022748"/>
    </source>
</evidence>
<dbReference type="InterPro" id="IPR003557">
    <property type="entry name" value="Cyt_c_biogenesis_CcmC"/>
</dbReference>
<sequence>MPNNLPTPLLDGRRATRDRRNLGWAAAGLSAAGMIAALTVAPADAVQGQAQRLMYLHVPAAWTAYLAFFAVLVSSGAYLIWSDPRWDRAARAAAEVGLGATVITFAVGTFWGRATWGVWWAWDPRIVSTIALFLVYAAQVTVRGTEPKPHRGARRAAWLGAAGFVMVPVVHFSVVWWRSLHQQATVLAPSASPPIDTVMLATLLLCVAACTVTAGWLFLRRLAVLELRAGVRAPAKRTVGAGRP</sequence>
<dbReference type="PANTHER" id="PTHR30071:SF1">
    <property type="entry name" value="CYTOCHROME B_B6 PROTEIN-RELATED"/>
    <property type="match status" value="1"/>
</dbReference>
<dbReference type="GO" id="GO:0017004">
    <property type="term" value="P:cytochrome complex assembly"/>
    <property type="evidence" value="ECO:0007669"/>
    <property type="project" value="UniProtKB-KW"/>
</dbReference>
<dbReference type="PRINTS" id="PR01386">
    <property type="entry name" value="CCMCBIOGNSIS"/>
</dbReference>
<comment type="caution">
    <text evidence="10">The sequence shown here is derived from an EMBL/GenBank/DDBJ whole genome shotgun (WGS) entry which is preliminary data.</text>
</comment>
<dbReference type="GO" id="GO:0005886">
    <property type="term" value="C:plasma membrane"/>
    <property type="evidence" value="ECO:0007669"/>
    <property type="project" value="TreeGrafter"/>
</dbReference>
<keyword evidence="11" id="KW-1185">Reference proteome</keyword>